<feature type="compositionally biased region" description="Acidic residues" evidence="1">
    <location>
        <begin position="138"/>
        <end position="147"/>
    </location>
</feature>
<evidence type="ECO:0000313" key="2">
    <source>
        <dbReference type="EMBL" id="KAK9145780.1"/>
    </source>
</evidence>
<gene>
    <name evidence="2" type="ORF">Sjap_005683</name>
</gene>
<evidence type="ECO:0000256" key="1">
    <source>
        <dbReference type="SAM" id="MobiDB-lite"/>
    </source>
</evidence>
<organism evidence="2 3">
    <name type="scientific">Stephania japonica</name>
    <dbReference type="NCBI Taxonomy" id="461633"/>
    <lineage>
        <taxon>Eukaryota</taxon>
        <taxon>Viridiplantae</taxon>
        <taxon>Streptophyta</taxon>
        <taxon>Embryophyta</taxon>
        <taxon>Tracheophyta</taxon>
        <taxon>Spermatophyta</taxon>
        <taxon>Magnoliopsida</taxon>
        <taxon>Ranunculales</taxon>
        <taxon>Menispermaceae</taxon>
        <taxon>Menispermoideae</taxon>
        <taxon>Cissampelideae</taxon>
        <taxon>Stephania</taxon>
    </lineage>
</organism>
<feature type="compositionally biased region" description="Basic and acidic residues" evidence="1">
    <location>
        <begin position="39"/>
        <end position="65"/>
    </location>
</feature>
<dbReference type="AlphaFoldDB" id="A0AAP0PLD4"/>
<feature type="compositionally biased region" description="Polar residues" evidence="1">
    <location>
        <begin position="107"/>
        <end position="120"/>
    </location>
</feature>
<keyword evidence="3" id="KW-1185">Reference proteome</keyword>
<evidence type="ECO:0000313" key="3">
    <source>
        <dbReference type="Proteomes" id="UP001417504"/>
    </source>
</evidence>
<proteinExistence type="predicted"/>
<dbReference type="Proteomes" id="UP001417504">
    <property type="component" value="Unassembled WGS sequence"/>
</dbReference>
<comment type="caution">
    <text evidence="2">The sequence shown here is derived from an EMBL/GenBank/DDBJ whole genome shotgun (WGS) entry which is preliminary data.</text>
</comment>
<dbReference type="EMBL" id="JBBNAE010000002">
    <property type="protein sequence ID" value="KAK9145780.1"/>
    <property type="molecule type" value="Genomic_DNA"/>
</dbReference>
<feature type="compositionally biased region" description="Basic and acidic residues" evidence="1">
    <location>
        <begin position="78"/>
        <end position="89"/>
    </location>
</feature>
<feature type="region of interest" description="Disordered" evidence="1">
    <location>
        <begin position="35"/>
        <end position="155"/>
    </location>
</feature>
<accession>A0AAP0PLD4</accession>
<feature type="compositionally biased region" description="Basic and acidic residues" evidence="1">
    <location>
        <begin position="121"/>
        <end position="137"/>
    </location>
</feature>
<sequence length="155" mass="17700">MEYRGSLRKALQRLHKGIRFAALSKERGSHVRWGMARTKRTEDVKKAKEARKNEEVNKKTAENGKRVGRRAQTASYKKSKELGRTKGDSELYDDASATPEKRELAIRSSQVISTEVSSPKSSEEDQEKAQDQSAEEKEREEESEDGNETQNEEKK</sequence>
<reference evidence="2 3" key="1">
    <citation type="submission" date="2024-01" db="EMBL/GenBank/DDBJ databases">
        <title>Genome assemblies of Stephania.</title>
        <authorList>
            <person name="Yang L."/>
        </authorList>
    </citation>
    <scope>NUCLEOTIDE SEQUENCE [LARGE SCALE GENOMIC DNA]</scope>
    <source>
        <strain evidence="2">QJT</strain>
        <tissue evidence="2">Leaf</tissue>
    </source>
</reference>
<name>A0AAP0PLD4_9MAGN</name>
<protein>
    <submittedName>
        <fullName evidence="2">Uncharacterized protein</fullName>
    </submittedName>
</protein>